<feature type="compositionally biased region" description="Basic residues" evidence="1">
    <location>
        <begin position="13"/>
        <end position="30"/>
    </location>
</feature>
<proteinExistence type="predicted"/>
<dbReference type="EMBL" id="GAIX01011690">
    <property type="protein sequence ID" value="JAA80870.1"/>
    <property type="molecule type" value="Transcribed_RNA"/>
</dbReference>
<evidence type="ECO:0000256" key="1">
    <source>
        <dbReference type="SAM" id="MobiDB-lite"/>
    </source>
</evidence>
<evidence type="ECO:0000313" key="2">
    <source>
        <dbReference type="EMBL" id="JAA80870.1"/>
    </source>
</evidence>
<sequence length="80" mass="9250">MSLRRLFARARLRGRASRPRVPNKRSKRRASDRATSTVSYPLICITSFSNLTYNQLFIALPYLPNAMHCYLVHPPVLTFL</sequence>
<accession>S4P3A6</accession>
<reference evidence="2" key="2">
    <citation type="submission" date="2013-05" db="EMBL/GenBank/DDBJ databases">
        <authorList>
            <person name="Carter J.-M."/>
            <person name="Baker S.C."/>
            <person name="Pink R."/>
            <person name="Carter D.R.F."/>
            <person name="Collins A."/>
            <person name="Tomlin J."/>
            <person name="Gibbs M."/>
            <person name="Breuker C.J."/>
        </authorList>
    </citation>
    <scope>NUCLEOTIDE SEQUENCE</scope>
    <source>
        <tissue evidence="2">Ovary</tissue>
    </source>
</reference>
<organism evidence="2">
    <name type="scientific">Pararge aegeria</name>
    <name type="common">speckled wood butterfly</name>
    <dbReference type="NCBI Taxonomy" id="116150"/>
    <lineage>
        <taxon>Eukaryota</taxon>
        <taxon>Metazoa</taxon>
        <taxon>Ecdysozoa</taxon>
        <taxon>Arthropoda</taxon>
        <taxon>Hexapoda</taxon>
        <taxon>Insecta</taxon>
        <taxon>Pterygota</taxon>
        <taxon>Neoptera</taxon>
        <taxon>Endopterygota</taxon>
        <taxon>Lepidoptera</taxon>
        <taxon>Glossata</taxon>
        <taxon>Ditrysia</taxon>
        <taxon>Papilionoidea</taxon>
        <taxon>Nymphalidae</taxon>
        <taxon>Satyrinae</taxon>
        <taxon>Satyrini</taxon>
        <taxon>Parargina</taxon>
        <taxon>Pararge</taxon>
    </lineage>
</organism>
<dbReference type="AlphaFoldDB" id="S4P3A6"/>
<reference evidence="2" key="1">
    <citation type="journal article" date="2013" name="BMC Genomics">
        <title>Unscrambling butterfly oogenesis.</title>
        <authorList>
            <person name="Carter J.M."/>
            <person name="Baker S.C."/>
            <person name="Pink R."/>
            <person name="Carter D.R."/>
            <person name="Collins A."/>
            <person name="Tomlin J."/>
            <person name="Gibbs M."/>
            <person name="Breuker C.J."/>
        </authorList>
    </citation>
    <scope>NUCLEOTIDE SEQUENCE</scope>
    <source>
        <tissue evidence="2">Ovary</tissue>
    </source>
</reference>
<name>S4P3A6_9NEOP</name>
<protein>
    <submittedName>
        <fullName evidence="2">Uncharacterized protein</fullName>
    </submittedName>
</protein>
<feature type="region of interest" description="Disordered" evidence="1">
    <location>
        <begin position="13"/>
        <end position="35"/>
    </location>
</feature>